<feature type="region of interest" description="Disordered" evidence="1">
    <location>
        <begin position="1027"/>
        <end position="1054"/>
    </location>
</feature>
<feature type="region of interest" description="Disordered" evidence="1">
    <location>
        <begin position="604"/>
        <end position="634"/>
    </location>
</feature>
<feature type="compositionally biased region" description="Basic and acidic residues" evidence="1">
    <location>
        <begin position="699"/>
        <end position="709"/>
    </location>
</feature>
<accession>A0A336M8L8</accession>
<organism evidence="3">
    <name type="scientific">Culicoides sonorensis</name>
    <name type="common">Biting midge</name>
    <dbReference type="NCBI Taxonomy" id="179676"/>
    <lineage>
        <taxon>Eukaryota</taxon>
        <taxon>Metazoa</taxon>
        <taxon>Ecdysozoa</taxon>
        <taxon>Arthropoda</taxon>
        <taxon>Hexapoda</taxon>
        <taxon>Insecta</taxon>
        <taxon>Pterygota</taxon>
        <taxon>Neoptera</taxon>
        <taxon>Endopterygota</taxon>
        <taxon>Diptera</taxon>
        <taxon>Nematocera</taxon>
        <taxon>Chironomoidea</taxon>
        <taxon>Ceratopogonidae</taxon>
        <taxon>Ceratopogoninae</taxon>
        <taxon>Culicoides</taxon>
        <taxon>Monoculicoides</taxon>
    </lineage>
</organism>
<evidence type="ECO:0000256" key="1">
    <source>
        <dbReference type="SAM" id="MobiDB-lite"/>
    </source>
</evidence>
<protein>
    <submittedName>
        <fullName evidence="3">CSON013624 protein</fullName>
    </submittedName>
</protein>
<reference evidence="3" key="1">
    <citation type="submission" date="2018-07" db="EMBL/GenBank/DDBJ databases">
        <authorList>
            <person name="Quirk P.G."/>
            <person name="Krulwich T.A."/>
        </authorList>
    </citation>
    <scope>NUCLEOTIDE SEQUENCE</scope>
</reference>
<feature type="region of interest" description="Disordered" evidence="1">
    <location>
        <begin position="654"/>
        <end position="715"/>
    </location>
</feature>
<feature type="compositionally biased region" description="Basic and acidic residues" evidence="1">
    <location>
        <begin position="1281"/>
        <end position="1292"/>
    </location>
</feature>
<feature type="region of interest" description="Disordered" evidence="1">
    <location>
        <begin position="1252"/>
        <end position="1292"/>
    </location>
</feature>
<feature type="compositionally biased region" description="Polar residues" evidence="1">
    <location>
        <begin position="1208"/>
        <end position="1223"/>
    </location>
</feature>
<feature type="compositionally biased region" description="Low complexity" evidence="1">
    <location>
        <begin position="981"/>
        <end position="1000"/>
    </location>
</feature>
<feature type="region of interest" description="Disordered" evidence="1">
    <location>
        <begin position="1205"/>
        <end position="1239"/>
    </location>
</feature>
<feature type="region of interest" description="Disordered" evidence="1">
    <location>
        <begin position="1316"/>
        <end position="1380"/>
    </location>
</feature>
<proteinExistence type="predicted"/>
<evidence type="ECO:0000313" key="3">
    <source>
        <dbReference type="EMBL" id="SSX26616.1"/>
    </source>
</evidence>
<sequence>MFLFLLTCIVTFVKMATTTYHNTSDKNKISLYYNNNLHHNHQKSQIPHFVGNNLKITKNLINNSCCSNITKENLNMQNSAKENCHDNYILHRYLNSKYQQRKVFKSIRGMSNNYQQNQHQNNNNLVINKLSSLPLSSQNHSSSAASSPKKNSLQLLASAALSPTKRPLSSPNTNIFVEPHNNHSSPRKSLLNGHLIAKAKTILAAAAVAEKPQLLIDNYELNDESLRNNVQIVLQNINQNFQTNSNTNNARAISINDLRLLLTSDSCGSFTAANNAAAAAMSSSPESDCNSNPTIPNPTYYLQPQMMPIDCSVASSQDFTHDNLDYQWCPDYGYRDPMNQQHQSVLSSLFSYSGIGELSYYEDLAKNIDANLAEVDMESFRAEDIHSLLTNIPTLCSQENIHTDNRQKLSLHDLDNSICKSELLFSPVKESHISVDSLDMDGYPDDENIILTCKANKDNYTIAFEGSAMYSDDSFYDGPEYPNAIKLKQNSVNLNNFNNKLHTTPAMNTSMSKSEAGYTTWSKLRQSNSALATRQSEEDVAHHEPIREHPLRRHLPHCYVNKSSSMPNLKTILGNQLQISDAISNSSVDSFGHQRAMLPHYPMPISTTSDIESPNVEKMHESGQAENNSSNPNAPSFNLVKLFIKQKSNSTDTCMDVSSGCWPSDSSNSNSDNTNNNNSNCNRMRKRSMNDSGKGSALSRHDEEMMAPREEEEYQFDSLDCTGVNQDQRRVNTAVSSPMKVQKPGNYKDLHLNIRHQLKHPALYNLMQPVTYQKPLNTSINNNNNNNSHSDASHTSENLTQIFNINKSRTDTMTKSIQTSMIKETNNIRIIPPSFLAKINQESRNRNKDRNASVFVVYPNYALPDLGFVSTAPNDLILSPLGYKDGIGSMKTKARRPMSLNDADAMKSRQYGHVIDWKSLMTLLPMEYRKILKNIPEANEVSMDASLLSHKPLFSMTPPIRTSRAVSCDCAYILNNTQVTSSSSGGSSSQPPSSGYRGSSTILTDSDMNDASGNNMYVYQYEEVPKEKLPPTGRTPKGILRRANTARTTKANGKRSSLIENGEYAMTTAEKRRSLQEPFYATQIIEDYIAEMEGNEVRMNSTKRNLLPNYPKQREEYQDHRQSKMPDITDIDLSHPQNPRALQKRPSVIDQANEFEARIRAEEFLINVPKSDLKHYAEIANMLETVPDTGSGLNSIHLRNEVSRALSAAQQQQPNQRKVQFSKPTAGPSPKVTSPMKQRVSPINQRLLKPNELRFSTPPNSPNMSVMAGKKQSPTSIKQQQLKDAEKEKQEKIQSNRFKRLQIQWELLSKDAAARAMETKSGGSTPLVPKSPTRMVTPKKYNIPKTNTSPTGPTPRTPSRTPANTTPKKTVPRPSTVRTR</sequence>
<name>A0A336M8L8_CULSO</name>
<feature type="chain" id="PRO_5016269241" evidence="2">
    <location>
        <begin position="19"/>
        <end position="1380"/>
    </location>
</feature>
<feature type="compositionally biased region" description="Low complexity" evidence="1">
    <location>
        <begin position="664"/>
        <end position="682"/>
    </location>
</feature>
<gene>
    <name evidence="3" type="primary">CSON013624</name>
</gene>
<feature type="signal peptide" evidence="2">
    <location>
        <begin position="1"/>
        <end position="18"/>
    </location>
</feature>
<dbReference type="VEuPathDB" id="VectorBase:CSON013624"/>
<evidence type="ECO:0000256" key="2">
    <source>
        <dbReference type="SAM" id="SignalP"/>
    </source>
</evidence>
<feature type="compositionally biased region" description="Low complexity" evidence="1">
    <location>
        <begin position="1357"/>
        <end position="1367"/>
    </location>
</feature>
<keyword evidence="2" id="KW-0732">Signal</keyword>
<dbReference type="EMBL" id="UFQT01000694">
    <property type="protein sequence ID" value="SSX26616.1"/>
    <property type="molecule type" value="Genomic_DNA"/>
</dbReference>
<feature type="compositionally biased region" description="Polar residues" evidence="1">
    <location>
        <begin position="1001"/>
        <end position="1011"/>
    </location>
</feature>
<feature type="region of interest" description="Disordered" evidence="1">
    <location>
        <begin position="979"/>
        <end position="1011"/>
    </location>
</feature>
<feature type="compositionally biased region" description="Polar residues" evidence="1">
    <location>
        <begin position="1045"/>
        <end position="1054"/>
    </location>
</feature>
<dbReference type="OMA" id="GAMKSRI"/>